<dbReference type="SUPFAM" id="SSF52540">
    <property type="entry name" value="P-loop containing nucleoside triphosphate hydrolases"/>
    <property type="match status" value="2"/>
</dbReference>
<dbReference type="RefSeq" id="WP_244685498.1">
    <property type="nucleotide sequence ID" value="NZ_CP095043.1"/>
</dbReference>
<dbReference type="InterPro" id="IPR003593">
    <property type="entry name" value="AAA+_ATPase"/>
</dbReference>
<evidence type="ECO:0000256" key="1">
    <source>
        <dbReference type="ARBA" id="ARBA00022448"/>
    </source>
</evidence>
<evidence type="ECO:0000256" key="4">
    <source>
        <dbReference type="ARBA" id="ARBA00022840"/>
    </source>
</evidence>
<gene>
    <name evidence="6" type="ORF">MUN76_13955</name>
</gene>
<evidence type="ECO:0000256" key="2">
    <source>
        <dbReference type="ARBA" id="ARBA00022737"/>
    </source>
</evidence>
<dbReference type="SMART" id="SM00382">
    <property type="entry name" value="AAA"/>
    <property type="match status" value="1"/>
</dbReference>
<dbReference type="GO" id="GO:0005524">
    <property type="term" value="F:ATP binding"/>
    <property type="evidence" value="ECO:0007669"/>
    <property type="project" value="UniProtKB-KW"/>
</dbReference>
<evidence type="ECO:0000313" key="7">
    <source>
        <dbReference type="Proteomes" id="UP000831775"/>
    </source>
</evidence>
<dbReference type="PROSITE" id="PS00211">
    <property type="entry name" value="ABC_TRANSPORTER_1"/>
    <property type="match status" value="1"/>
</dbReference>
<dbReference type="InterPro" id="IPR050107">
    <property type="entry name" value="ABC_carbohydrate_import_ATPase"/>
</dbReference>
<proteinExistence type="predicted"/>
<dbReference type="PANTHER" id="PTHR43790">
    <property type="entry name" value="CARBOHYDRATE TRANSPORT ATP-BINDING PROTEIN MG119-RELATED"/>
    <property type="match status" value="1"/>
</dbReference>
<dbReference type="Proteomes" id="UP000831775">
    <property type="component" value="Chromosome"/>
</dbReference>
<keyword evidence="7" id="KW-1185">Reference proteome</keyword>
<keyword evidence="2" id="KW-0677">Repeat</keyword>
<dbReference type="InterPro" id="IPR003439">
    <property type="entry name" value="ABC_transporter-like_ATP-bd"/>
</dbReference>
<reference evidence="6 7" key="1">
    <citation type="submission" date="2022-04" db="EMBL/GenBank/DDBJ databases">
        <title>Leucobacter sp. isolated from rhizosphere of onion.</title>
        <authorList>
            <person name="Won M."/>
            <person name="Lee C.-M."/>
            <person name="Woen H.-Y."/>
            <person name="Kwon S.-W."/>
        </authorList>
    </citation>
    <scope>NUCLEOTIDE SEQUENCE [LARGE SCALE GENOMIC DNA]</scope>
    <source>
        <strain evidence="6 7">H25R-14</strain>
    </source>
</reference>
<keyword evidence="1" id="KW-0813">Transport</keyword>
<dbReference type="Gene3D" id="3.40.50.300">
    <property type="entry name" value="P-loop containing nucleotide triphosphate hydrolases"/>
    <property type="match status" value="2"/>
</dbReference>
<name>A0ABY4FUZ0_9MICO</name>
<dbReference type="InterPro" id="IPR027417">
    <property type="entry name" value="P-loop_NTPase"/>
</dbReference>
<dbReference type="Pfam" id="PF00005">
    <property type="entry name" value="ABC_tran"/>
    <property type="match status" value="1"/>
</dbReference>
<keyword evidence="3" id="KW-0547">Nucleotide-binding</keyword>
<feature type="domain" description="ABC transporter" evidence="5">
    <location>
        <begin position="240"/>
        <end position="486"/>
    </location>
</feature>
<evidence type="ECO:0000259" key="5">
    <source>
        <dbReference type="PROSITE" id="PS50893"/>
    </source>
</evidence>
<feature type="domain" description="ABC transporter" evidence="5">
    <location>
        <begin position="8"/>
        <end position="240"/>
    </location>
</feature>
<sequence>MATAEHRLAYTGVTVDFGATRALEDIEFAVAPGEIVGLLGHNGAGKSTLFNVTTGVIGASSGGFSIDGVHIDRRLTPREAAQLGITVIHQEPALAPNMSVLENLFLARKAPGAAERRARAQEALATVGAELPLDMPVEALSLGERQLVDLARGLLSGEMKVLLLDEPTAALGRAETDALHELIRGFAARGVAVVYVSHRLPDIMEVCTRIVVLRGGRLVVDGPASGFTPAKLAEALVPDLRSLDFTHVEPGREVMSVTTPGGPIAARAGEVVGLFGMAGGEQFGIAAQLAGAAASPHAYELDGTTHRFASPAQAIRRGVFFVPPDRDTEGLIASETALDNVMLPWYAAGPSRGWWVSARSGAEVYAHAREALDIRGPSADAEVSQFSGGNRQKHLLARWLYPAEPVLLILAQPTQGVDVGAKLDIVEAARAAAGRGAAVIVASSESDEIASMCDRAYTVLGDRLAEVPRSESFNADLLTSLLTIAESHAAASHATEPHPATPGRA</sequence>
<evidence type="ECO:0000313" key="6">
    <source>
        <dbReference type="EMBL" id="UOQ60126.1"/>
    </source>
</evidence>
<keyword evidence="4 6" id="KW-0067">ATP-binding</keyword>
<protein>
    <submittedName>
        <fullName evidence="6">Sugar ABC transporter ATP-binding protein</fullName>
    </submittedName>
</protein>
<organism evidence="6 7">
    <name type="scientific">Leucobacter rhizosphaerae</name>
    <dbReference type="NCBI Taxonomy" id="2932245"/>
    <lineage>
        <taxon>Bacteria</taxon>
        <taxon>Bacillati</taxon>
        <taxon>Actinomycetota</taxon>
        <taxon>Actinomycetes</taxon>
        <taxon>Micrococcales</taxon>
        <taxon>Microbacteriaceae</taxon>
        <taxon>Leucobacter</taxon>
    </lineage>
</organism>
<accession>A0ABY4FUZ0</accession>
<evidence type="ECO:0000256" key="3">
    <source>
        <dbReference type="ARBA" id="ARBA00022741"/>
    </source>
</evidence>
<dbReference type="PANTHER" id="PTHR43790:SF9">
    <property type="entry name" value="GALACTOFURANOSE TRANSPORTER ATP-BINDING PROTEIN YTFR"/>
    <property type="match status" value="1"/>
</dbReference>
<dbReference type="EMBL" id="CP095043">
    <property type="protein sequence ID" value="UOQ60126.1"/>
    <property type="molecule type" value="Genomic_DNA"/>
</dbReference>
<dbReference type="InterPro" id="IPR017871">
    <property type="entry name" value="ABC_transporter-like_CS"/>
</dbReference>
<dbReference type="PROSITE" id="PS50893">
    <property type="entry name" value="ABC_TRANSPORTER_2"/>
    <property type="match status" value="2"/>
</dbReference>